<keyword evidence="6" id="KW-1185">Reference proteome</keyword>
<sequence>MRLFPIAAALTLAACGTAQSPQYFVLPDSQYIRPAAQGSEIAVKVNLAEPLANGGLVYQTDAYHVNLAKNHLWAAPLDGALAANFSNKLNRLNPRHTFVPASRSQSSQTLKIYVEAFQGSYQGQTTVSGYALWPDGRNKPFDVTTPQQGDGYTAMLESLENGLNEAAKSIAY</sequence>
<dbReference type="InterPro" id="IPR005586">
    <property type="entry name" value="ABC_trans_aux"/>
</dbReference>
<feature type="signal peptide" evidence="1">
    <location>
        <begin position="1"/>
        <end position="20"/>
    </location>
</feature>
<gene>
    <name evidence="3" type="ORF">MCC93_24680</name>
    <name evidence="4" type="ORF">MON37_03545</name>
</gene>
<evidence type="ECO:0000313" key="4">
    <source>
        <dbReference type="EMBL" id="UNV88021.1"/>
    </source>
</evidence>
<evidence type="ECO:0000259" key="2">
    <source>
        <dbReference type="Pfam" id="PF03886"/>
    </source>
</evidence>
<dbReference type="AlphaFoldDB" id="A0A0C1GW46"/>
<keyword evidence="1" id="KW-0732">Signal</keyword>
<dbReference type="Proteomes" id="UP000829504">
    <property type="component" value="Chromosome"/>
</dbReference>
<evidence type="ECO:0000313" key="6">
    <source>
        <dbReference type="Proteomes" id="UP000829504"/>
    </source>
</evidence>
<keyword evidence="4" id="KW-0449">Lipoprotein</keyword>
<dbReference type="Pfam" id="PF03886">
    <property type="entry name" value="ABC_trans_aux"/>
    <property type="match status" value="1"/>
</dbReference>
<dbReference type="EMBL" id="CP094242">
    <property type="protein sequence ID" value="UNV88021.1"/>
    <property type="molecule type" value="Genomic_DNA"/>
</dbReference>
<dbReference type="PROSITE" id="PS51257">
    <property type="entry name" value="PROKAR_LIPOPROTEIN"/>
    <property type="match status" value="1"/>
</dbReference>
<dbReference type="Gene3D" id="3.40.50.10610">
    <property type="entry name" value="ABC-type transport auxiliary lipoprotein component"/>
    <property type="match status" value="1"/>
</dbReference>
<feature type="chain" id="PRO_5002150822" evidence="1">
    <location>
        <begin position="21"/>
        <end position="172"/>
    </location>
</feature>
<organism evidence="3 5">
    <name type="scientific">Morococcus cerebrosus</name>
    <dbReference type="NCBI Taxonomy" id="1056807"/>
    <lineage>
        <taxon>Bacteria</taxon>
        <taxon>Pseudomonadati</taxon>
        <taxon>Pseudomonadota</taxon>
        <taxon>Betaproteobacteria</taxon>
        <taxon>Neisseriales</taxon>
        <taxon>Neisseriaceae</taxon>
        <taxon>Morococcus</taxon>
    </lineage>
</organism>
<dbReference type="EMBL" id="JUFZ01000120">
    <property type="protein sequence ID" value="KIC06062.1"/>
    <property type="molecule type" value="Genomic_DNA"/>
</dbReference>
<evidence type="ECO:0000313" key="5">
    <source>
        <dbReference type="Proteomes" id="UP000031390"/>
    </source>
</evidence>
<name>A0A0C1GW46_9NEIS</name>
<protein>
    <submittedName>
        <fullName evidence="4">ABC-type transport auxiliary lipoprotein family protein</fullName>
    </submittedName>
</protein>
<feature type="domain" description="ABC-type transport auxiliary lipoprotein component" evidence="2">
    <location>
        <begin position="44"/>
        <end position="171"/>
    </location>
</feature>
<dbReference type="Proteomes" id="UP000031390">
    <property type="component" value="Unassembled WGS sequence"/>
</dbReference>
<accession>A0A0C1GW46</accession>
<dbReference type="RefSeq" id="WP_009311204.1">
    <property type="nucleotide sequence ID" value="NZ_CP094242.1"/>
</dbReference>
<evidence type="ECO:0000313" key="3">
    <source>
        <dbReference type="EMBL" id="KIC06062.1"/>
    </source>
</evidence>
<reference evidence="3 5" key="1">
    <citation type="submission" date="2014-12" db="EMBL/GenBank/DDBJ databases">
        <title>Genome sequence of Morococcus cerebrosus.</title>
        <authorList>
            <person name="Shin S.-K."/>
            <person name="Yi H."/>
        </authorList>
    </citation>
    <scope>NUCLEOTIDE SEQUENCE [LARGE SCALE GENOMIC DNA]</scope>
    <source>
        <strain evidence="3 5">CIP 81.93</strain>
    </source>
</reference>
<dbReference type="PATRIC" id="fig|1056807.3.peg.2369"/>
<evidence type="ECO:0000256" key="1">
    <source>
        <dbReference type="SAM" id="SignalP"/>
    </source>
</evidence>
<reference evidence="4 6" key="2">
    <citation type="submission" date="2022-03" db="EMBL/GenBank/DDBJ databases">
        <title>Genome sequencing of Morococcus cerebrosus.</title>
        <authorList>
            <person name="Baek M.-G."/>
            <person name="Yi H."/>
        </authorList>
    </citation>
    <scope>NUCLEOTIDE SEQUENCE [LARGE SCALE GENOMIC DNA]</scope>
    <source>
        <strain evidence="4 6">CIP 81.93</strain>
    </source>
</reference>
<proteinExistence type="predicted"/>
<dbReference type="SUPFAM" id="SSF159594">
    <property type="entry name" value="XCC0632-like"/>
    <property type="match status" value="1"/>
</dbReference>